<dbReference type="GeneID" id="112402815"/>
<evidence type="ECO:0000313" key="2">
    <source>
        <dbReference type="Proteomes" id="UP000252040"/>
    </source>
</evidence>
<name>A0A341BVP8_NEOAA</name>
<organism evidence="2 3">
    <name type="scientific">Neophocaena asiaeorientalis asiaeorientalis</name>
    <name type="common">Yangtze finless porpoise</name>
    <name type="synonym">Neophocaena phocaenoides subsp. asiaeorientalis</name>
    <dbReference type="NCBI Taxonomy" id="1706337"/>
    <lineage>
        <taxon>Eukaryota</taxon>
        <taxon>Metazoa</taxon>
        <taxon>Chordata</taxon>
        <taxon>Craniata</taxon>
        <taxon>Vertebrata</taxon>
        <taxon>Euteleostomi</taxon>
        <taxon>Mammalia</taxon>
        <taxon>Eutheria</taxon>
        <taxon>Laurasiatheria</taxon>
        <taxon>Artiodactyla</taxon>
        <taxon>Whippomorpha</taxon>
        <taxon>Cetacea</taxon>
        <taxon>Odontoceti</taxon>
        <taxon>Phocoenidae</taxon>
        <taxon>Neophocaena</taxon>
    </lineage>
</organism>
<dbReference type="GO" id="GO:0033148">
    <property type="term" value="P:positive regulation of intracellular estrogen receptor signaling pathway"/>
    <property type="evidence" value="ECO:0007669"/>
    <property type="project" value="TreeGrafter"/>
</dbReference>
<sequence length="251" mass="25615">MSWTPPQREVHHGSEEAGDSTSEQTKGAAMLESGGTDLAGFPSATSGACAAFALAVAPASWKRPLTTAPSASAKPGAMESVTVPTEDPRDLRACPKVRGLETGLETSSGGKPARHQKAIPKAHLTFVIDCTRGKHISLAALPGPPRVPSPNLGPVIPPMKTYILLCGENRPPHINQEAPLGGGGLAQTRGPLPPCRETTAPDSSPASPLCLQGAPEAKGGPAKTVSSRSSAWGTVIVSLKALSSCVCAQAD</sequence>
<dbReference type="KEGG" id="nasi:112402815"/>
<reference evidence="3" key="1">
    <citation type="submission" date="2025-08" db="UniProtKB">
        <authorList>
            <consortium name="RefSeq"/>
        </authorList>
    </citation>
    <scope>IDENTIFICATION</scope>
    <source>
        <tissue evidence="3">Meat</tissue>
    </source>
</reference>
<dbReference type="RefSeq" id="XP_024605757.1">
    <property type="nucleotide sequence ID" value="XM_024749989.1"/>
</dbReference>
<feature type="region of interest" description="Disordered" evidence="1">
    <location>
        <begin position="65"/>
        <end position="91"/>
    </location>
</feature>
<feature type="region of interest" description="Disordered" evidence="1">
    <location>
        <begin position="1"/>
        <end position="40"/>
    </location>
</feature>
<dbReference type="CTD" id="149563"/>
<dbReference type="PANTHER" id="PTHR38494:SF1">
    <property type="entry name" value="STEROID RECEPTOR-ASSOCIATED AND REGULATED PROTEIN"/>
    <property type="match status" value="1"/>
</dbReference>
<dbReference type="InterPro" id="IPR027852">
    <property type="entry name" value="C1ORF64"/>
</dbReference>
<evidence type="ECO:0000256" key="1">
    <source>
        <dbReference type="SAM" id="MobiDB-lite"/>
    </source>
</evidence>
<keyword evidence="2" id="KW-1185">Reference proteome</keyword>
<dbReference type="Pfam" id="PF15547">
    <property type="entry name" value="C1ORF64"/>
    <property type="match status" value="1"/>
</dbReference>
<accession>A0A341BVP8</accession>
<dbReference type="Proteomes" id="UP000252040">
    <property type="component" value="Unplaced"/>
</dbReference>
<proteinExistence type="predicted"/>
<dbReference type="GO" id="GO:0005737">
    <property type="term" value="C:cytoplasm"/>
    <property type="evidence" value="ECO:0007669"/>
    <property type="project" value="TreeGrafter"/>
</dbReference>
<dbReference type="InParanoid" id="A0A341BVP8"/>
<dbReference type="AlphaFoldDB" id="A0A341BVP8"/>
<gene>
    <name evidence="3" type="primary">SRARP</name>
</gene>
<protein>
    <submittedName>
        <fullName evidence="3">Steroid receptor-associated and regulated protein</fullName>
    </submittedName>
</protein>
<feature type="region of interest" description="Disordered" evidence="1">
    <location>
        <begin position="174"/>
        <end position="225"/>
    </location>
</feature>
<dbReference type="STRING" id="1706337.A0A341BVP8"/>
<keyword evidence="3" id="KW-0675">Receptor</keyword>
<dbReference type="GO" id="GO:0030331">
    <property type="term" value="F:nuclear estrogen receptor binding"/>
    <property type="evidence" value="ECO:0007669"/>
    <property type="project" value="TreeGrafter"/>
</dbReference>
<evidence type="ECO:0000313" key="3">
    <source>
        <dbReference type="RefSeq" id="XP_024605757.1"/>
    </source>
</evidence>
<dbReference type="PANTHER" id="PTHR38494">
    <property type="entry name" value="STEROID RECEPTOR-ASSOCIATED AND REGULATED PROTEIN"/>
    <property type="match status" value="1"/>
</dbReference>
<dbReference type="GO" id="GO:0005634">
    <property type="term" value="C:nucleus"/>
    <property type="evidence" value="ECO:0007669"/>
    <property type="project" value="TreeGrafter"/>
</dbReference>